<organism evidence="1 2">
    <name type="scientific">Vararia minispora EC-137</name>
    <dbReference type="NCBI Taxonomy" id="1314806"/>
    <lineage>
        <taxon>Eukaryota</taxon>
        <taxon>Fungi</taxon>
        <taxon>Dikarya</taxon>
        <taxon>Basidiomycota</taxon>
        <taxon>Agaricomycotina</taxon>
        <taxon>Agaricomycetes</taxon>
        <taxon>Russulales</taxon>
        <taxon>Lachnocladiaceae</taxon>
        <taxon>Vararia</taxon>
    </lineage>
</organism>
<evidence type="ECO:0000313" key="2">
    <source>
        <dbReference type="Proteomes" id="UP000814128"/>
    </source>
</evidence>
<name>A0ACB8QRF4_9AGAM</name>
<protein>
    <submittedName>
        <fullName evidence="1">WD40 repeat-like protein</fullName>
    </submittedName>
</protein>
<sequence length="436" mass="49207">MNASLLNPFNITYPTAVQTSLPSQASLARWDPSGRYVAAGRNDGITLIWDLETRSSVRWLEGHVKGITNIDWSRHSRYILTSSKDWNVIIWDLTSEYDPPQRLATIRFDASVTSAWFHPKNSQIMVALLTAGDAYVVDRRKKYRGRIELLEPLEDEEESNRSAMTAVRFDPSGKHIFVGTSSGTILVFNSRTKTMVAKHRIAGSGVIKVLVFAKSGRRLVTNSSDRTLRMFVVPSYPTPTPDQPYVEYDLEPTHRFSDPINRNAWHAMSFSPDGEWLAGGAVDAATHKIYIWDISNDGQFASTLDGGREPLIHVHWHPTKPSIVSTTNQGNLLIWHCPTPERWGAFAGGFEEVDENVEYQEREDEFDIEDESEIALRKMKQEEEEVDIETGVDMAGVAKVRTNGDADVDTAWAEDEDDDDLAGWKMKLVLEDDDEM</sequence>
<reference evidence="1" key="1">
    <citation type="submission" date="2021-02" db="EMBL/GenBank/DDBJ databases">
        <authorList>
            <consortium name="DOE Joint Genome Institute"/>
            <person name="Ahrendt S."/>
            <person name="Looney B.P."/>
            <person name="Miyauchi S."/>
            <person name="Morin E."/>
            <person name="Drula E."/>
            <person name="Courty P.E."/>
            <person name="Chicoki N."/>
            <person name="Fauchery L."/>
            <person name="Kohler A."/>
            <person name="Kuo A."/>
            <person name="Labutti K."/>
            <person name="Pangilinan J."/>
            <person name="Lipzen A."/>
            <person name="Riley R."/>
            <person name="Andreopoulos W."/>
            <person name="He G."/>
            <person name="Johnson J."/>
            <person name="Barry K.W."/>
            <person name="Grigoriev I.V."/>
            <person name="Nagy L."/>
            <person name="Hibbett D."/>
            <person name="Henrissat B."/>
            <person name="Matheny P.B."/>
            <person name="Labbe J."/>
            <person name="Martin F."/>
        </authorList>
    </citation>
    <scope>NUCLEOTIDE SEQUENCE</scope>
    <source>
        <strain evidence="1">EC-137</strain>
    </source>
</reference>
<evidence type="ECO:0000313" key="1">
    <source>
        <dbReference type="EMBL" id="KAI0034103.1"/>
    </source>
</evidence>
<dbReference type="Proteomes" id="UP000814128">
    <property type="component" value="Unassembled WGS sequence"/>
</dbReference>
<proteinExistence type="predicted"/>
<dbReference type="EMBL" id="MU273506">
    <property type="protein sequence ID" value="KAI0034103.1"/>
    <property type="molecule type" value="Genomic_DNA"/>
</dbReference>
<reference evidence="1" key="2">
    <citation type="journal article" date="2022" name="New Phytol.">
        <title>Evolutionary transition to the ectomycorrhizal habit in the genomes of a hyperdiverse lineage of mushroom-forming fungi.</title>
        <authorList>
            <person name="Looney B."/>
            <person name="Miyauchi S."/>
            <person name="Morin E."/>
            <person name="Drula E."/>
            <person name="Courty P.E."/>
            <person name="Kohler A."/>
            <person name="Kuo A."/>
            <person name="LaButti K."/>
            <person name="Pangilinan J."/>
            <person name="Lipzen A."/>
            <person name="Riley R."/>
            <person name="Andreopoulos W."/>
            <person name="He G."/>
            <person name="Johnson J."/>
            <person name="Nolan M."/>
            <person name="Tritt A."/>
            <person name="Barry K.W."/>
            <person name="Grigoriev I.V."/>
            <person name="Nagy L.G."/>
            <person name="Hibbett D."/>
            <person name="Henrissat B."/>
            <person name="Matheny P.B."/>
            <person name="Labbe J."/>
            <person name="Martin F.M."/>
        </authorList>
    </citation>
    <scope>NUCLEOTIDE SEQUENCE</scope>
    <source>
        <strain evidence="1">EC-137</strain>
    </source>
</reference>
<keyword evidence="2" id="KW-1185">Reference proteome</keyword>
<gene>
    <name evidence="1" type="ORF">K488DRAFT_77472</name>
</gene>
<comment type="caution">
    <text evidence="1">The sequence shown here is derived from an EMBL/GenBank/DDBJ whole genome shotgun (WGS) entry which is preliminary data.</text>
</comment>
<accession>A0ACB8QRF4</accession>